<dbReference type="EC" id="2.3.1.-" evidence="2"/>
<protein>
    <submittedName>
        <fullName evidence="2">GNAT family N-acetyltransferase</fullName>
        <ecNumber evidence="2">2.3.1.-</ecNumber>
    </submittedName>
</protein>
<organism evidence="2 3">
    <name type="scientific">Gracilibacillus salinarum</name>
    <dbReference type="NCBI Taxonomy" id="2932255"/>
    <lineage>
        <taxon>Bacteria</taxon>
        <taxon>Bacillati</taxon>
        <taxon>Bacillota</taxon>
        <taxon>Bacilli</taxon>
        <taxon>Bacillales</taxon>
        <taxon>Bacillaceae</taxon>
        <taxon>Gracilibacillus</taxon>
    </lineage>
</organism>
<dbReference type="Pfam" id="PF13527">
    <property type="entry name" value="Acetyltransf_9"/>
    <property type="match status" value="1"/>
</dbReference>
<evidence type="ECO:0000259" key="1">
    <source>
        <dbReference type="PROSITE" id="PS51186"/>
    </source>
</evidence>
<dbReference type="EMBL" id="CP095071">
    <property type="protein sequence ID" value="UOQ83879.1"/>
    <property type="molecule type" value="Genomic_DNA"/>
</dbReference>
<dbReference type="InterPro" id="IPR000182">
    <property type="entry name" value="GNAT_dom"/>
</dbReference>
<accession>A0ABY4GI74</accession>
<dbReference type="SUPFAM" id="SSF55718">
    <property type="entry name" value="SCP-like"/>
    <property type="match status" value="1"/>
</dbReference>
<name>A0ABY4GI74_9BACI</name>
<keyword evidence="2" id="KW-0012">Acyltransferase</keyword>
<sequence>MERMICLNSSYTDEILNLSEYAFQYKLTQQEREEKAEQMKEDQVWGWIADNQLAAKAHLIPLTVNLHGKPLEMGGVGSVASWPEYRRGGKVKALLYKLLTEMRQQQQSISYLHPFSVPFYRKYGWELTFDRTTYNMPIKSFQNDWNGQGSVRRGSKGEKTISTLDAIYQMYAKKYTGTLHRTEHWWKYRILKHKDTHIAIAYAADQTPIGYLLFTIKQSLFTVHDMAFVNINARHLLYQFIQHHDSMVHNVELSVPADDPLPLLIGEPRFEQKQMPYFMARIVDVDAFFEQYPFPIIDQTKIDFTVEVSDAFLTENNGLFLVSNSIKEGIVTERVEADPNVARVKIAVQQLVQILFGYKRPFTLWEADLIQGDASAVEQLEMIIPEQQTYFPDFF</sequence>
<dbReference type="InterPro" id="IPR025559">
    <property type="entry name" value="Eis_dom"/>
</dbReference>
<dbReference type="GO" id="GO:0016746">
    <property type="term" value="F:acyltransferase activity"/>
    <property type="evidence" value="ECO:0007669"/>
    <property type="project" value="UniProtKB-KW"/>
</dbReference>
<evidence type="ECO:0000313" key="3">
    <source>
        <dbReference type="Proteomes" id="UP000831537"/>
    </source>
</evidence>
<feature type="domain" description="N-acetyltransferase" evidence="1">
    <location>
        <begin position="2"/>
        <end position="142"/>
    </location>
</feature>
<evidence type="ECO:0000313" key="2">
    <source>
        <dbReference type="EMBL" id="UOQ83879.1"/>
    </source>
</evidence>
<dbReference type="PROSITE" id="PS51186">
    <property type="entry name" value="GNAT"/>
    <property type="match status" value="1"/>
</dbReference>
<dbReference type="Pfam" id="PF13530">
    <property type="entry name" value="SCP2_2"/>
    <property type="match status" value="1"/>
</dbReference>
<dbReference type="PANTHER" id="PTHR37817:SF1">
    <property type="entry name" value="N-ACETYLTRANSFERASE EIS"/>
    <property type="match status" value="1"/>
</dbReference>
<dbReference type="InterPro" id="IPR036527">
    <property type="entry name" value="SCP2_sterol-bd_dom_sf"/>
</dbReference>
<dbReference type="RefSeq" id="WP_244741134.1">
    <property type="nucleotide sequence ID" value="NZ_CP095071.1"/>
</dbReference>
<keyword evidence="2" id="KW-0808">Transferase</keyword>
<dbReference type="InterPro" id="IPR041380">
    <property type="entry name" value="Acetyltransf_17"/>
</dbReference>
<reference evidence="2 3" key="1">
    <citation type="submission" date="2022-04" db="EMBL/GenBank/DDBJ databases">
        <title>Gracilibacillus sp. isolated from saltern.</title>
        <authorList>
            <person name="Won M."/>
            <person name="Lee C.-M."/>
            <person name="Woen H.-Y."/>
            <person name="Kwon S.-W."/>
        </authorList>
    </citation>
    <scope>NUCLEOTIDE SEQUENCE [LARGE SCALE GENOMIC DNA]</scope>
    <source>
        <strain evidence="2 3">SSPM10-3</strain>
    </source>
</reference>
<gene>
    <name evidence="2" type="ORF">MUN87_14190</name>
</gene>
<dbReference type="InterPro" id="IPR016181">
    <property type="entry name" value="Acyl_CoA_acyltransferase"/>
</dbReference>
<proteinExistence type="predicted"/>
<dbReference type="Gene3D" id="3.30.1050.10">
    <property type="entry name" value="SCP2 sterol-binding domain"/>
    <property type="match status" value="1"/>
</dbReference>
<dbReference type="Proteomes" id="UP000831537">
    <property type="component" value="Chromosome"/>
</dbReference>
<dbReference type="Pfam" id="PF17668">
    <property type="entry name" value="Acetyltransf_17"/>
    <property type="match status" value="1"/>
</dbReference>
<keyword evidence="3" id="KW-1185">Reference proteome</keyword>
<dbReference type="Gene3D" id="3.40.630.30">
    <property type="match status" value="2"/>
</dbReference>
<dbReference type="InterPro" id="IPR051554">
    <property type="entry name" value="Acetyltransferase_Eis"/>
</dbReference>
<dbReference type="PANTHER" id="PTHR37817">
    <property type="entry name" value="N-ACETYLTRANSFERASE EIS"/>
    <property type="match status" value="1"/>
</dbReference>
<dbReference type="SUPFAM" id="SSF55729">
    <property type="entry name" value="Acyl-CoA N-acyltransferases (Nat)"/>
    <property type="match status" value="1"/>
</dbReference>